<reference evidence="3" key="1">
    <citation type="submission" date="2017-02" db="EMBL/GenBank/DDBJ databases">
        <authorList>
            <person name="Daims H."/>
        </authorList>
    </citation>
    <scope>NUCLEOTIDE SEQUENCE [LARGE SCALE GENOMIC DNA]</scope>
</reference>
<dbReference type="EMBL" id="FUKI01000001">
    <property type="protein sequence ID" value="SJM89039.1"/>
    <property type="molecule type" value="Genomic_DNA"/>
</dbReference>
<organism evidence="2 3">
    <name type="scientific">Crenothrix polyspora</name>
    <dbReference type="NCBI Taxonomy" id="360316"/>
    <lineage>
        <taxon>Bacteria</taxon>
        <taxon>Pseudomonadati</taxon>
        <taxon>Pseudomonadota</taxon>
        <taxon>Gammaproteobacteria</taxon>
        <taxon>Methylococcales</taxon>
        <taxon>Crenotrichaceae</taxon>
        <taxon>Crenothrix</taxon>
    </lineage>
</organism>
<accession>A0A1R4GZL9</accession>
<evidence type="ECO:0000313" key="3">
    <source>
        <dbReference type="Proteomes" id="UP000195667"/>
    </source>
</evidence>
<dbReference type="Proteomes" id="UP000195667">
    <property type="component" value="Unassembled WGS sequence"/>
</dbReference>
<dbReference type="AlphaFoldDB" id="A0A1R4GZL9"/>
<evidence type="ECO:0000313" key="2">
    <source>
        <dbReference type="EMBL" id="SJM89039.1"/>
    </source>
</evidence>
<name>A0A1R4GZL9_9GAMM</name>
<protein>
    <submittedName>
        <fullName evidence="2">Uncharacterized protein</fullName>
    </submittedName>
</protein>
<keyword evidence="3" id="KW-1185">Reference proteome</keyword>
<dbReference type="OrthoDB" id="280897at2"/>
<evidence type="ECO:0000256" key="1">
    <source>
        <dbReference type="SAM" id="MobiDB-lite"/>
    </source>
</evidence>
<gene>
    <name evidence="2" type="ORF">CRENPOLYSF1_10042</name>
</gene>
<feature type="region of interest" description="Disordered" evidence="1">
    <location>
        <begin position="97"/>
        <end position="117"/>
    </location>
</feature>
<proteinExistence type="predicted"/>
<sequence>MYKHRLPRLLIFAIGILLSGRGQFVLALPAVPTDACALPEKPAGSPEETAWQIFVAINCKVANQQLTWETWKTQACLNNPADCNVRRLHGSVLRAANTKESTSHHPRRTGACSAMTTKDTADPSLAPFVPANLNEKEKEKPQFCEEVTINASEEAYATRKGLLTNAGQMTFLQSGGTISFPTGAVEVKADWVAASSYNGSVTFDCKSPNTTTIYQEKIGDICYALTGMHISSKLYPKWLWATFEPQNKATNPNRCNPDLYNVCYDPWGSVPAKSKGKKTKISLELAALFDKAGTALDPSFRNYRLVGTQTAFDQPAVSHANLGNSFVEFNAGVKPGQASCITCHNYAQRAISGAAAGSTPGGLPPDGSAAVDNPTPLPTTYKSLDFSWLLGLGVPSQ</sequence>
<dbReference type="RefSeq" id="WP_087141959.1">
    <property type="nucleotide sequence ID" value="NZ_FUKI01000001.1"/>
</dbReference>